<evidence type="ECO:0000256" key="1">
    <source>
        <dbReference type="SAM" id="Phobius"/>
    </source>
</evidence>
<dbReference type="RefSeq" id="YP_009220575.1">
    <property type="nucleotide sequence ID" value="NC_003225.3"/>
</dbReference>
<keyword evidence="1" id="KW-0812">Transmembrane</keyword>
<dbReference type="EMBL" id="AF332093">
    <property type="protein sequence ID" value="AFX61445.1"/>
    <property type="molecule type" value="Genomic_DNA"/>
</dbReference>
<organism evidence="2 3">
    <name type="scientific">White spot syndrome virus (isolate Shrimp/China/Tongan/1996)</name>
    <name type="common">WSSV</name>
    <name type="synonym">White spot bacilliform virus</name>
    <dbReference type="NCBI Taxonomy" id="654913"/>
    <lineage>
        <taxon>Viruses</taxon>
        <taxon>Viruses incertae sedis</taxon>
        <taxon>Naldaviricetes</taxon>
        <taxon>Nimaviridae</taxon>
        <taxon>Whispovirus</taxon>
        <taxon>White spot syndrome virus</taxon>
    </lineage>
</organism>
<name>K7WHN0_WSSVS</name>
<keyword evidence="3" id="KW-1185">Reference proteome</keyword>
<reference evidence="2 3" key="1">
    <citation type="journal article" date="2001" name="J. Virol.">
        <title>Complete genome sequence of the shrimp white spot bacilliform virus.</title>
        <authorList>
            <person name="Yang F."/>
            <person name="He J."/>
            <person name="Lin X."/>
            <person name="Li Q."/>
            <person name="Pan D."/>
            <person name="Zhang X."/>
            <person name="Xu X."/>
        </authorList>
    </citation>
    <scope>NUCLEOTIDE SEQUENCE [LARGE SCALE GENOMIC DNA]</scope>
    <source>
        <strain evidence="3">Isolate Shrimp/China/Tongan/1996</strain>
    </source>
</reference>
<dbReference type="GeneID" id="26680358"/>
<evidence type="ECO:0000313" key="3">
    <source>
        <dbReference type="Proteomes" id="UP000000327"/>
    </source>
</evidence>
<sequence>MDVSERIRNHVQSELGPDYKDLTAAAERDNAAKASDKALFYILLISIIVTGGLVFYRLLVHTRIRKQTLLELQADEKRRGGNYVNNANANNRTAPAW</sequence>
<keyword evidence="1" id="KW-1133">Transmembrane helix</keyword>
<feature type="transmembrane region" description="Helical" evidence="1">
    <location>
        <begin position="38"/>
        <end position="59"/>
    </location>
</feature>
<dbReference type="Proteomes" id="UP000000327">
    <property type="component" value="Segment"/>
</dbReference>
<evidence type="ECO:0000313" key="2">
    <source>
        <dbReference type="EMBL" id="AFX61445.1"/>
    </source>
</evidence>
<keyword evidence="1" id="KW-0472">Membrane</keyword>
<accession>K7WHN0</accession>
<protein>
    <submittedName>
        <fullName evidence="2">Wsv293a</fullName>
    </submittedName>
</protein>
<proteinExistence type="predicted"/>
<organismHost>
    <name type="scientific">Crustacea</name>
    <name type="common">crustaceans</name>
    <dbReference type="NCBI Taxonomy" id="6657"/>
</organismHost>
<dbReference type="KEGG" id="vg:26680358"/>